<feature type="repeat" description="ANK" evidence="3">
    <location>
        <begin position="286"/>
        <end position="318"/>
    </location>
</feature>
<sequence>MQPFGNAEQLHRSALISDREVLLAAKTGDVEVICRYLQSAQNINRQILWNGKTISPLHLASMVGNISIVEIFIRQQVDVDIRSGSGISPLHFASEAGHQKIVELLVKAQADVNIKDEIYCSAPLWVAAQNGHLSVVKELIKSFANVDSQEQKNGCSPLYSSSQNGHLHVVNALIKAKADVNLERCSGASPLYIACENGYYQIVKSLINARANTNLQESVNGSTPLYIAAQNGHHQIVDLLINSEVEVNLQTKRGFSPLCIAAQKGHPQVVSSLIKAEADVNQQEIRGGSPLLIASQNGHHKVVALLINAKADVNLQQVTGESPLFLAAQNGHLQVTLELIKAQSDVNLQSVDGCTPIFIASRQGHLRIVDSLIDAQADVNLQEVRGFSSLYVSAENGHLEVVNSLIKAQADVNLQENDGYTPLYVASQNGHDQVVKSLIRANANVNLLEKANGSSPLHIATQGGHLGIVNTLIRAGAEINIQEKVEGSTPLYIASQNGYHQIVDSLLKARADIKIQTYNGFSPLHVASKNNHQRVVDLLLKAQSEVNKEMVLDEQGQRCGVHELAFSAASSDQTLSQKLHSALTESGFVESRAKLQMAAADVLQDVLRKRLNNDDIFVVGSFSEGWGNNLQCLDGRTDIQSDIDVMTLLSGRLHHPLGFCQCDDATIVKQAYENGHINAPGFASNPALPSYGTALRPALDQVDAARLCCYPTIAPLQQQRISKSHIPKFVLSSLQDDVSSNYFSPCHVVNAASPGQGGYELRVSTSFLEKRMLRSLTTLQGQLFVTLKYLVKKVICHTDGFNLQGVKPYHVKTITFRMVGETPPEQWKPDNLVILVRRALQMLHDSAESNCKPDNAHGRIMEHFFLSDTALYLKGVNRDDSEQILSRILGTLKAVIEELPQLLVQFIGSLTPIDESGRFHFHPFQILPNLTPRSTVKSDPLKYEEIYDVVRECLQRLTKDDCSLQSQENLALLISRLPDCAFTPREALKALACIKFGYQKTAERIVSHCRGHSVSRGIAWSAEKPPAAANFDVVWQYLRSHDSTWKFCFQFDERPVFSFLPVTLAALFPLQLMNEPGCFFINFEALMLALNLELRTIGDFQSKIAEVTQREDADDLELLTAAMFASDIHESKLIFNRLVQQSSQIPATIQAVLKRRWNELTELSNNQK</sequence>
<feature type="repeat" description="ANK" evidence="3">
    <location>
        <begin position="85"/>
        <end position="117"/>
    </location>
</feature>
<accession>A0A267GP14</accession>
<dbReference type="Pfam" id="PF13637">
    <property type="entry name" value="Ank_4"/>
    <property type="match status" value="1"/>
</dbReference>
<comment type="caution">
    <text evidence="4">The sequence shown here is derived from an EMBL/GenBank/DDBJ whole genome shotgun (WGS) entry which is preliminary data.</text>
</comment>
<dbReference type="PANTHER" id="PTHR24198">
    <property type="entry name" value="ANKYRIN REPEAT AND PROTEIN KINASE DOMAIN-CONTAINING PROTEIN"/>
    <property type="match status" value="1"/>
</dbReference>
<dbReference type="SUPFAM" id="SSF48403">
    <property type="entry name" value="Ankyrin repeat"/>
    <property type="match status" value="2"/>
</dbReference>
<feature type="repeat" description="ANK" evidence="3">
    <location>
        <begin position="52"/>
        <end position="84"/>
    </location>
</feature>
<dbReference type="PANTHER" id="PTHR24198:SF165">
    <property type="entry name" value="ANKYRIN REPEAT-CONTAINING PROTEIN-RELATED"/>
    <property type="match status" value="1"/>
</dbReference>
<dbReference type="InterPro" id="IPR002110">
    <property type="entry name" value="Ankyrin_rpt"/>
</dbReference>
<evidence type="ECO:0000256" key="1">
    <source>
        <dbReference type="ARBA" id="ARBA00022737"/>
    </source>
</evidence>
<evidence type="ECO:0000313" key="5">
    <source>
        <dbReference type="Proteomes" id="UP000215902"/>
    </source>
</evidence>
<keyword evidence="2 3" id="KW-0040">ANK repeat</keyword>
<feature type="repeat" description="ANK" evidence="3">
    <location>
        <begin position="486"/>
        <end position="518"/>
    </location>
</feature>
<evidence type="ECO:0000256" key="3">
    <source>
        <dbReference type="PROSITE-ProRule" id="PRU00023"/>
    </source>
</evidence>
<dbReference type="Proteomes" id="UP000215902">
    <property type="component" value="Unassembled WGS sequence"/>
</dbReference>
<keyword evidence="1" id="KW-0677">Repeat</keyword>
<dbReference type="SMART" id="SM00248">
    <property type="entry name" value="ANK"/>
    <property type="match status" value="15"/>
</dbReference>
<dbReference type="PROSITE" id="PS50297">
    <property type="entry name" value="ANK_REP_REGION"/>
    <property type="match status" value="14"/>
</dbReference>
<feature type="repeat" description="ANK" evidence="3">
    <location>
        <begin position="452"/>
        <end position="484"/>
    </location>
</feature>
<dbReference type="Gene3D" id="1.25.40.20">
    <property type="entry name" value="Ankyrin repeat-containing domain"/>
    <property type="match status" value="5"/>
</dbReference>
<organism evidence="4 5">
    <name type="scientific">Macrostomum lignano</name>
    <dbReference type="NCBI Taxonomy" id="282301"/>
    <lineage>
        <taxon>Eukaryota</taxon>
        <taxon>Metazoa</taxon>
        <taxon>Spiralia</taxon>
        <taxon>Lophotrochozoa</taxon>
        <taxon>Platyhelminthes</taxon>
        <taxon>Rhabditophora</taxon>
        <taxon>Macrostomorpha</taxon>
        <taxon>Macrostomida</taxon>
        <taxon>Macrostomidae</taxon>
        <taxon>Macrostomum</taxon>
    </lineage>
</organism>
<keyword evidence="5" id="KW-1185">Reference proteome</keyword>
<dbReference type="Pfam" id="PF00023">
    <property type="entry name" value="Ank"/>
    <property type="match status" value="2"/>
</dbReference>
<feature type="repeat" description="ANK" evidence="3">
    <location>
        <begin position="153"/>
        <end position="185"/>
    </location>
</feature>
<dbReference type="InterPro" id="IPR036770">
    <property type="entry name" value="Ankyrin_rpt-contain_sf"/>
</dbReference>
<feature type="repeat" description="ANK" evidence="3">
    <location>
        <begin position="418"/>
        <end position="450"/>
    </location>
</feature>
<evidence type="ECO:0000256" key="2">
    <source>
        <dbReference type="ARBA" id="ARBA00023043"/>
    </source>
</evidence>
<name>A0A267GP14_9PLAT</name>
<feature type="repeat" description="ANK" evidence="3">
    <location>
        <begin position="352"/>
        <end position="384"/>
    </location>
</feature>
<feature type="repeat" description="ANK" evidence="3">
    <location>
        <begin position="119"/>
        <end position="151"/>
    </location>
</feature>
<gene>
    <name evidence="4" type="ORF">BOX15_Mlig028151g2</name>
</gene>
<feature type="repeat" description="ANK" evidence="3">
    <location>
        <begin position="220"/>
        <end position="252"/>
    </location>
</feature>
<proteinExistence type="predicted"/>
<dbReference type="STRING" id="282301.A0A267GP14"/>
<feature type="repeat" description="ANK" evidence="3">
    <location>
        <begin position="385"/>
        <end position="417"/>
    </location>
</feature>
<feature type="repeat" description="ANK" evidence="3">
    <location>
        <begin position="186"/>
        <end position="218"/>
    </location>
</feature>
<dbReference type="EMBL" id="NIVC01000251">
    <property type="protein sequence ID" value="PAA87022.1"/>
    <property type="molecule type" value="Genomic_DNA"/>
</dbReference>
<feature type="repeat" description="ANK" evidence="3">
    <location>
        <begin position="519"/>
        <end position="547"/>
    </location>
</feature>
<dbReference type="OrthoDB" id="6084525at2759"/>
<reference evidence="4 5" key="1">
    <citation type="submission" date="2017-06" db="EMBL/GenBank/DDBJ databases">
        <title>A platform for efficient transgenesis in Macrostomum lignano, a flatworm model organism for stem cell research.</title>
        <authorList>
            <person name="Berezikov E."/>
        </authorList>
    </citation>
    <scope>NUCLEOTIDE SEQUENCE [LARGE SCALE GENOMIC DNA]</scope>
    <source>
        <strain evidence="4">DV1</strain>
        <tissue evidence="4">Whole organism</tissue>
    </source>
</reference>
<dbReference type="PRINTS" id="PR01415">
    <property type="entry name" value="ANKYRIN"/>
</dbReference>
<dbReference type="Pfam" id="PF12796">
    <property type="entry name" value="Ank_2"/>
    <property type="match status" value="4"/>
</dbReference>
<protein>
    <submittedName>
        <fullName evidence="4">Uncharacterized protein</fullName>
    </submittedName>
</protein>
<dbReference type="Gene3D" id="1.10.1410.40">
    <property type="match status" value="1"/>
</dbReference>
<dbReference type="PROSITE" id="PS50088">
    <property type="entry name" value="ANK_REPEAT"/>
    <property type="match status" value="15"/>
</dbReference>
<evidence type="ECO:0000313" key="4">
    <source>
        <dbReference type="EMBL" id="PAA87022.1"/>
    </source>
</evidence>
<feature type="repeat" description="ANK" evidence="3">
    <location>
        <begin position="253"/>
        <end position="285"/>
    </location>
</feature>
<dbReference type="AlphaFoldDB" id="A0A267GP14"/>
<feature type="repeat" description="ANK" evidence="3">
    <location>
        <begin position="319"/>
        <end position="351"/>
    </location>
</feature>